<dbReference type="CDD" id="cd15841">
    <property type="entry name" value="SNARE_Qc"/>
    <property type="match status" value="1"/>
</dbReference>
<evidence type="ECO:0000256" key="7">
    <source>
        <dbReference type="SAM" id="MobiDB-lite"/>
    </source>
</evidence>
<evidence type="ECO:0000256" key="5">
    <source>
        <dbReference type="ARBA" id="ARBA00022989"/>
    </source>
</evidence>
<evidence type="ECO:0000256" key="6">
    <source>
        <dbReference type="ARBA" id="ARBA00023136"/>
    </source>
</evidence>
<feature type="domain" description="T-SNARE coiled-coil homology" evidence="9">
    <location>
        <begin position="179"/>
        <end position="241"/>
    </location>
</feature>
<protein>
    <recommendedName>
        <fullName evidence="9">t-SNARE coiled-coil homology domain-containing protein</fullName>
    </recommendedName>
</protein>
<organism evidence="10">
    <name type="scientific">Chlamydomonas leiostraca</name>
    <dbReference type="NCBI Taxonomy" id="1034604"/>
    <lineage>
        <taxon>Eukaryota</taxon>
        <taxon>Viridiplantae</taxon>
        <taxon>Chlorophyta</taxon>
        <taxon>core chlorophytes</taxon>
        <taxon>Chlorophyceae</taxon>
        <taxon>CS clade</taxon>
        <taxon>Chlamydomonadales</taxon>
        <taxon>Chlamydomonadaceae</taxon>
        <taxon>Chlamydomonas</taxon>
    </lineage>
</organism>
<evidence type="ECO:0000313" key="10">
    <source>
        <dbReference type="EMBL" id="CAD8688799.1"/>
    </source>
</evidence>
<name>A0A7S0RVW0_9CHLO</name>
<dbReference type="GO" id="GO:0015031">
    <property type="term" value="P:protein transport"/>
    <property type="evidence" value="ECO:0007669"/>
    <property type="project" value="UniProtKB-KW"/>
</dbReference>
<dbReference type="SUPFAM" id="SSF58038">
    <property type="entry name" value="SNARE fusion complex"/>
    <property type="match status" value="1"/>
</dbReference>
<keyword evidence="4" id="KW-0653">Protein transport</keyword>
<evidence type="ECO:0000256" key="3">
    <source>
        <dbReference type="ARBA" id="ARBA00022692"/>
    </source>
</evidence>
<proteinExistence type="predicted"/>
<evidence type="ECO:0000256" key="2">
    <source>
        <dbReference type="ARBA" id="ARBA00022448"/>
    </source>
</evidence>
<feature type="transmembrane region" description="Helical" evidence="8">
    <location>
        <begin position="251"/>
        <end position="269"/>
    </location>
</feature>
<evidence type="ECO:0000256" key="4">
    <source>
        <dbReference type="ARBA" id="ARBA00022927"/>
    </source>
</evidence>
<accession>A0A7S0RVW0</accession>
<evidence type="ECO:0000256" key="1">
    <source>
        <dbReference type="ARBA" id="ARBA00004167"/>
    </source>
</evidence>
<evidence type="ECO:0000256" key="8">
    <source>
        <dbReference type="SAM" id="Phobius"/>
    </source>
</evidence>
<feature type="region of interest" description="Disordered" evidence="7">
    <location>
        <begin position="123"/>
        <end position="146"/>
    </location>
</feature>
<evidence type="ECO:0000259" key="9">
    <source>
        <dbReference type="PROSITE" id="PS50192"/>
    </source>
</evidence>
<keyword evidence="6 8" id="KW-0472">Membrane</keyword>
<sequence length="274" mass="30922">MSLFDLTERANAVLRKYEKYDAPAQTNKGKSDDPFMEVYEEVDEEVAKLVEAANDLQLETNRSVVAQKNAEIRRAKQVLLTDAVEELQKKVKKGKGVSKQLIKERQAKIQEIIDRIYAVPDGMSSGVRRPHKYGTGKGDKGSKSNPVVLDVEGKGGKMTSNPLYYQHTDQTQTFEKAWESSKVRQDQVLERIDRGVSRLGEIARNVQEEVDRQNPIIDDIEAQMDKVTGQLKTNNAKLKGLVTKMRSSRNFCVDVILICIILAIGAYIFTTFKK</sequence>
<dbReference type="GO" id="GO:0016020">
    <property type="term" value="C:membrane"/>
    <property type="evidence" value="ECO:0007669"/>
    <property type="project" value="UniProtKB-SubCell"/>
</dbReference>
<dbReference type="SMART" id="SM00397">
    <property type="entry name" value="t_SNARE"/>
    <property type="match status" value="1"/>
</dbReference>
<gene>
    <name evidence="10" type="ORF">CLEI1391_LOCUS14161</name>
</gene>
<keyword evidence="2" id="KW-0813">Transport</keyword>
<dbReference type="GO" id="GO:0012505">
    <property type="term" value="C:endomembrane system"/>
    <property type="evidence" value="ECO:0007669"/>
    <property type="project" value="UniProtKB-ARBA"/>
</dbReference>
<dbReference type="EMBL" id="HBFB01025259">
    <property type="protein sequence ID" value="CAD8688799.1"/>
    <property type="molecule type" value="Transcribed_RNA"/>
</dbReference>
<dbReference type="PANTHER" id="PTHR12791">
    <property type="entry name" value="GOLGI SNARE BET1-RELATED"/>
    <property type="match status" value="1"/>
</dbReference>
<dbReference type="PROSITE" id="PS50192">
    <property type="entry name" value="T_SNARE"/>
    <property type="match status" value="1"/>
</dbReference>
<dbReference type="Gene3D" id="1.20.5.110">
    <property type="match status" value="1"/>
</dbReference>
<keyword evidence="3 8" id="KW-0812">Transmembrane</keyword>
<keyword evidence="5 8" id="KW-1133">Transmembrane helix</keyword>
<reference evidence="10" key="1">
    <citation type="submission" date="2021-01" db="EMBL/GenBank/DDBJ databases">
        <authorList>
            <person name="Corre E."/>
            <person name="Pelletier E."/>
            <person name="Niang G."/>
            <person name="Scheremetjew M."/>
            <person name="Finn R."/>
            <person name="Kale V."/>
            <person name="Holt S."/>
            <person name="Cochrane G."/>
            <person name="Meng A."/>
            <person name="Brown T."/>
            <person name="Cohen L."/>
        </authorList>
    </citation>
    <scope>NUCLEOTIDE SEQUENCE</scope>
    <source>
        <strain evidence="10">SAG 11-49</strain>
    </source>
</reference>
<dbReference type="AlphaFoldDB" id="A0A7S0RVW0"/>
<dbReference type="GO" id="GO:0005737">
    <property type="term" value="C:cytoplasm"/>
    <property type="evidence" value="ECO:0007669"/>
    <property type="project" value="UniProtKB-ARBA"/>
</dbReference>
<dbReference type="InterPro" id="IPR000727">
    <property type="entry name" value="T_SNARE_dom"/>
</dbReference>
<comment type="subcellular location">
    <subcellularLocation>
        <location evidence="1">Membrane</location>
        <topology evidence="1">Single-pass membrane protein</topology>
    </subcellularLocation>
</comment>
<dbReference type="Pfam" id="PF05739">
    <property type="entry name" value="SNARE"/>
    <property type="match status" value="1"/>
</dbReference>